<keyword evidence="2" id="KW-1185">Reference proteome</keyword>
<accession>A0ABN8QQQ9</accession>
<evidence type="ECO:0000313" key="2">
    <source>
        <dbReference type="Proteomes" id="UP001159427"/>
    </source>
</evidence>
<gene>
    <name evidence="1" type="ORF">PEVE_00005869</name>
</gene>
<name>A0ABN8QQQ9_9CNID</name>
<protein>
    <submittedName>
        <fullName evidence="1">Uncharacterized protein</fullName>
    </submittedName>
</protein>
<organism evidence="1 2">
    <name type="scientific">Porites evermanni</name>
    <dbReference type="NCBI Taxonomy" id="104178"/>
    <lineage>
        <taxon>Eukaryota</taxon>
        <taxon>Metazoa</taxon>
        <taxon>Cnidaria</taxon>
        <taxon>Anthozoa</taxon>
        <taxon>Hexacorallia</taxon>
        <taxon>Scleractinia</taxon>
        <taxon>Fungiina</taxon>
        <taxon>Poritidae</taxon>
        <taxon>Porites</taxon>
    </lineage>
</organism>
<dbReference type="EMBL" id="CALNXI010001378">
    <property type="protein sequence ID" value="CAH3166964.1"/>
    <property type="molecule type" value="Genomic_DNA"/>
</dbReference>
<proteinExistence type="predicted"/>
<reference evidence="1 2" key="1">
    <citation type="submission" date="2022-05" db="EMBL/GenBank/DDBJ databases">
        <authorList>
            <consortium name="Genoscope - CEA"/>
            <person name="William W."/>
        </authorList>
    </citation>
    <scope>NUCLEOTIDE SEQUENCE [LARGE SCALE GENOMIC DNA]</scope>
</reference>
<sequence>MHGKVIRPLHTRPRLAYPWRGELKMDIPLEWFESISQDILQHTSFGQRYRETNTEIIFEISDLRKAKYLFGRMDLDGFEVDPADILKKHMSTSSNNLERSEVLASTDKPMELKFHKKKELLEVSFHYGYWNPSSIPQH</sequence>
<dbReference type="Proteomes" id="UP001159427">
    <property type="component" value="Unassembled WGS sequence"/>
</dbReference>
<comment type="caution">
    <text evidence="1">The sequence shown here is derived from an EMBL/GenBank/DDBJ whole genome shotgun (WGS) entry which is preliminary data.</text>
</comment>
<evidence type="ECO:0000313" key="1">
    <source>
        <dbReference type="EMBL" id="CAH3166964.1"/>
    </source>
</evidence>